<organism evidence="2 3">
    <name type="scientific">Albula goreensis</name>
    <dbReference type="NCBI Taxonomy" id="1534307"/>
    <lineage>
        <taxon>Eukaryota</taxon>
        <taxon>Metazoa</taxon>
        <taxon>Chordata</taxon>
        <taxon>Craniata</taxon>
        <taxon>Vertebrata</taxon>
        <taxon>Euteleostomi</taxon>
        <taxon>Actinopterygii</taxon>
        <taxon>Neopterygii</taxon>
        <taxon>Teleostei</taxon>
        <taxon>Albuliformes</taxon>
        <taxon>Albulidae</taxon>
        <taxon>Albula</taxon>
    </lineage>
</organism>
<dbReference type="AlphaFoldDB" id="A0A8T3DK00"/>
<proteinExistence type="predicted"/>
<name>A0A8T3DK00_9TELE</name>
<evidence type="ECO:0000256" key="1">
    <source>
        <dbReference type="SAM" id="MobiDB-lite"/>
    </source>
</evidence>
<dbReference type="EMBL" id="JAERUA010000007">
    <property type="protein sequence ID" value="KAI1897573.1"/>
    <property type="molecule type" value="Genomic_DNA"/>
</dbReference>
<accession>A0A8T3DK00</accession>
<sequence>MEASGDLPAIPDDASHRCKIIHESLIEKAEKMRQTHRHHQDNSVEELRRSLRQNQSPRNYIKLGDGYIDIRGYVKDHLPNFQGLTSCTFNFDEDRSSPNPENDVYKRTISKFEGYGDVRAFPVAPQLILVDVDGRLKEWPQVSITDDYNRVFMLQFLLLGVVNKTSNHMVMCTTMDEKWLLYDDSADLLFRNCNVTDIITEGYIVYLAAYVNVSAKKKQD</sequence>
<evidence type="ECO:0000313" key="3">
    <source>
        <dbReference type="Proteomes" id="UP000829720"/>
    </source>
</evidence>
<dbReference type="Proteomes" id="UP000829720">
    <property type="component" value="Unassembled WGS sequence"/>
</dbReference>
<protein>
    <submittedName>
        <fullName evidence="2">Uncharacterized protein</fullName>
    </submittedName>
</protein>
<gene>
    <name evidence="2" type="ORF">AGOR_G00084660</name>
</gene>
<feature type="compositionally biased region" description="Basic and acidic residues" evidence="1">
    <location>
        <begin position="40"/>
        <end position="49"/>
    </location>
</feature>
<keyword evidence="3" id="KW-1185">Reference proteome</keyword>
<comment type="caution">
    <text evidence="2">The sequence shown here is derived from an EMBL/GenBank/DDBJ whole genome shotgun (WGS) entry which is preliminary data.</text>
</comment>
<feature type="region of interest" description="Disordered" evidence="1">
    <location>
        <begin position="30"/>
        <end position="51"/>
    </location>
</feature>
<reference evidence="2" key="1">
    <citation type="submission" date="2021-01" db="EMBL/GenBank/DDBJ databases">
        <authorList>
            <person name="Zahm M."/>
            <person name="Roques C."/>
            <person name="Cabau C."/>
            <person name="Klopp C."/>
            <person name="Donnadieu C."/>
            <person name="Jouanno E."/>
            <person name="Lampietro C."/>
            <person name="Louis A."/>
            <person name="Herpin A."/>
            <person name="Echchiki A."/>
            <person name="Berthelot C."/>
            <person name="Parey E."/>
            <person name="Roest-Crollius H."/>
            <person name="Braasch I."/>
            <person name="Postlethwait J."/>
            <person name="Bobe J."/>
            <person name="Montfort J."/>
            <person name="Bouchez O."/>
            <person name="Begum T."/>
            <person name="Mejri S."/>
            <person name="Adams A."/>
            <person name="Chen W.-J."/>
            <person name="Guiguen Y."/>
        </authorList>
    </citation>
    <scope>NUCLEOTIDE SEQUENCE</scope>
    <source>
        <tissue evidence="2">Blood</tissue>
    </source>
</reference>
<dbReference type="OrthoDB" id="8770287at2759"/>
<evidence type="ECO:0000313" key="2">
    <source>
        <dbReference type="EMBL" id="KAI1897573.1"/>
    </source>
</evidence>